<feature type="signal peptide" evidence="1">
    <location>
        <begin position="1"/>
        <end position="23"/>
    </location>
</feature>
<keyword evidence="1" id="KW-0732">Signal</keyword>
<keyword evidence="3" id="KW-1185">Reference proteome</keyword>
<dbReference type="EMBL" id="FNZK01000006">
    <property type="protein sequence ID" value="SEJ34535.1"/>
    <property type="molecule type" value="Genomic_DNA"/>
</dbReference>
<organism evidence="2 3">
    <name type="scientific">Propionispira arboris</name>
    <dbReference type="NCBI Taxonomy" id="84035"/>
    <lineage>
        <taxon>Bacteria</taxon>
        <taxon>Bacillati</taxon>
        <taxon>Bacillota</taxon>
        <taxon>Negativicutes</taxon>
        <taxon>Selenomonadales</taxon>
        <taxon>Selenomonadaceae</taxon>
        <taxon>Propionispira</taxon>
    </lineage>
</organism>
<evidence type="ECO:0008006" key="4">
    <source>
        <dbReference type="Google" id="ProtNLM"/>
    </source>
</evidence>
<gene>
    <name evidence="2" type="ORF">SAMN05660742_10644</name>
</gene>
<evidence type="ECO:0000256" key="1">
    <source>
        <dbReference type="SAM" id="SignalP"/>
    </source>
</evidence>
<proteinExistence type="predicted"/>
<dbReference type="AlphaFoldDB" id="A0A1H6YCR2"/>
<dbReference type="Proteomes" id="UP000199662">
    <property type="component" value="Unassembled WGS sequence"/>
</dbReference>
<protein>
    <recommendedName>
        <fullName evidence="4">Coenzyme F(420) biosynthesis enzyme</fullName>
    </recommendedName>
</protein>
<evidence type="ECO:0000313" key="2">
    <source>
        <dbReference type="EMBL" id="SEJ34535.1"/>
    </source>
</evidence>
<accession>A0A1H6YCR2</accession>
<evidence type="ECO:0000313" key="3">
    <source>
        <dbReference type="Proteomes" id="UP000199662"/>
    </source>
</evidence>
<sequence>MKKLLQMLLVACVVLVNVQLVSANPEKTIITEGFDLSTIHRLVIVDPQYSPVKDGATKDAVMNMFYKTGASARIYVMPKSDVEKSILKDSNVDLSSLETKKADEVFTSNVGKYADAYMVATIVHNSRVVIFYDVYSAQTNQMVYSYEIVAGSHDEDSLKTYEGLTKNFYRSFEKTVQQQIKDQNKKK</sequence>
<reference evidence="2 3" key="1">
    <citation type="submission" date="2016-10" db="EMBL/GenBank/DDBJ databases">
        <authorList>
            <person name="de Groot N.N."/>
        </authorList>
    </citation>
    <scope>NUCLEOTIDE SEQUENCE [LARGE SCALE GENOMIC DNA]</scope>
    <source>
        <strain evidence="2 3">DSM 2179</strain>
    </source>
</reference>
<dbReference type="RefSeq" id="WP_019554450.1">
    <property type="nucleotide sequence ID" value="NZ_FNZK01000006.1"/>
</dbReference>
<name>A0A1H6YCR2_9FIRM</name>
<feature type="chain" id="PRO_5011622484" description="Coenzyme F(420) biosynthesis enzyme" evidence="1">
    <location>
        <begin position="24"/>
        <end position="187"/>
    </location>
</feature>